<gene>
    <name evidence="1" type="ORF">Prum_097650</name>
</gene>
<reference evidence="1 2" key="2">
    <citation type="submission" date="2020-03" db="EMBL/GenBank/DDBJ databases">
        <authorList>
            <person name="Ichikawa N."/>
            <person name="Kimura A."/>
            <person name="Kitahashi Y."/>
            <person name="Uohara A."/>
        </authorList>
    </citation>
    <scope>NUCLEOTIDE SEQUENCE [LARGE SCALE GENOMIC DNA]</scope>
    <source>
        <strain evidence="1 2">NBRC 108638</strain>
    </source>
</reference>
<dbReference type="AlphaFoldDB" id="A0A6V8LFV2"/>
<proteinExistence type="predicted"/>
<reference evidence="1 2" key="1">
    <citation type="submission" date="2020-03" db="EMBL/GenBank/DDBJ databases">
        <title>Whole genome shotgun sequence of Phytohabitans rumicis NBRC 108638.</title>
        <authorList>
            <person name="Komaki H."/>
            <person name="Tamura T."/>
        </authorList>
    </citation>
    <scope>NUCLEOTIDE SEQUENCE [LARGE SCALE GENOMIC DNA]</scope>
    <source>
        <strain evidence="1 2">NBRC 108638</strain>
    </source>
</reference>
<organism evidence="1 2">
    <name type="scientific">Phytohabitans rumicis</name>
    <dbReference type="NCBI Taxonomy" id="1076125"/>
    <lineage>
        <taxon>Bacteria</taxon>
        <taxon>Bacillati</taxon>
        <taxon>Actinomycetota</taxon>
        <taxon>Actinomycetes</taxon>
        <taxon>Micromonosporales</taxon>
        <taxon>Micromonosporaceae</taxon>
    </lineage>
</organism>
<protein>
    <submittedName>
        <fullName evidence="1">Uncharacterized protein</fullName>
    </submittedName>
</protein>
<accession>A0A6V8LFV2</accession>
<name>A0A6V8LFV2_9ACTN</name>
<dbReference type="EMBL" id="BLPG01000002">
    <property type="protein sequence ID" value="GFJ96123.1"/>
    <property type="molecule type" value="Genomic_DNA"/>
</dbReference>
<keyword evidence="2" id="KW-1185">Reference proteome</keyword>
<comment type="caution">
    <text evidence="1">The sequence shown here is derived from an EMBL/GenBank/DDBJ whole genome shotgun (WGS) entry which is preliminary data.</text>
</comment>
<dbReference type="Proteomes" id="UP000482960">
    <property type="component" value="Unassembled WGS sequence"/>
</dbReference>
<sequence>MSRQEVAEAVNAHVYLATGRVSAMNAHYVSRLERGVRRYPTADYRAALRAVLRVTTDAELGFMAPSHVSGWAHGAPSANEAVATPFAGAPSQAMVTRLVVMPGMAAVVVVAADRPVLLTLVDGYMAWA</sequence>
<evidence type="ECO:0000313" key="2">
    <source>
        <dbReference type="Proteomes" id="UP000482960"/>
    </source>
</evidence>
<evidence type="ECO:0000313" key="1">
    <source>
        <dbReference type="EMBL" id="GFJ96123.1"/>
    </source>
</evidence>